<organism evidence="2 3">
    <name type="scientific">Halocynthiibacter halioticoli</name>
    <dbReference type="NCBI Taxonomy" id="2986804"/>
    <lineage>
        <taxon>Bacteria</taxon>
        <taxon>Pseudomonadati</taxon>
        <taxon>Pseudomonadota</taxon>
        <taxon>Alphaproteobacteria</taxon>
        <taxon>Rhodobacterales</taxon>
        <taxon>Paracoccaceae</taxon>
        <taxon>Halocynthiibacter</taxon>
    </lineage>
</organism>
<proteinExistence type="predicted"/>
<dbReference type="InterPro" id="IPR017592">
    <property type="entry name" value="Pilus_assmbl_Flp-typ_CpaB"/>
</dbReference>
<name>A0AAE3LT37_9RHOB</name>
<dbReference type="InterPro" id="IPR031571">
    <property type="entry name" value="RcpC_dom"/>
</dbReference>
<accession>A0AAE3LT37</accession>
<evidence type="ECO:0000313" key="3">
    <source>
        <dbReference type="Proteomes" id="UP001208041"/>
    </source>
</evidence>
<reference evidence="2" key="1">
    <citation type="submission" date="2022-10" db="EMBL/GenBank/DDBJ databases">
        <authorList>
            <person name="Yue Y."/>
        </authorList>
    </citation>
    <scope>NUCLEOTIDE SEQUENCE</scope>
    <source>
        <strain evidence="2">Z654</strain>
    </source>
</reference>
<feature type="domain" description="SAF" evidence="1">
    <location>
        <begin position="43"/>
        <end position="111"/>
    </location>
</feature>
<dbReference type="InterPro" id="IPR013974">
    <property type="entry name" value="SAF"/>
</dbReference>
<evidence type="ECO:0000313" key="2">
    <source>
        <dbReference type="EMBL" id="MCV6824441.1"/>
    </source>
</evidence>
<dbReference type="Proteomes" id="UP001208041">
    <property type="component" value="Unassembled WGS sequence"/>
</dbReference>
<dbReference type="SMART" id="SM00858">
    <property type="entry name" value="SAF"/>
    <property type="match status" value="1"/>
</dbReference>
<dbReference type="RefSeq" id="WP_263953248.1">
    <property type="nucleotide sequence ID" value="NZ_JAOYFC010000001.1"/>
</dbReference>
<sequence>MRLSSLLTALIGLGVAGGSAFVARDMIEKRSAVAVQNDESAMVSVIVAANDIAFGQAIEARMLRTIDWPRDAVPLGVFTSYDLLLPEEGQPSRRARRAISKDELIQVNKVSDYGEKVTIVQSIGTNQRAMAIKVSAETAVGGFVTPGDFVDVLLTQGRDETLRAVTILQNIRVIGVDQDADEQTDAPEVARTVTVEVTPDQGQRLALAQQAGTLSLTLRTLDYTEDKPLDSIRLSDLLQDVSPLPEDAPSRTIAVRRANVLTLHEVN</sequence>
<keyword evidence="3" id="KW-1185">Reference proteome</keyword>
<dbReference type="EMBL" id="JAOYFC010000001">
    <property type="protein sequence ID" value="MCV6824441.1"/>
    <property type="molecule type" value="Genomic_DNA"/>
</dbReference>
<comment type="caution">
    <text evidence="2">The sequence shown here is derived from an EMBL/GenBank/DDBJ whole genome shotgun (WGS) entry which is preliminary data.</text>
</comment>
<protein>
    <submittedName>
        <fullName evidence="2">Flp pilus assembly protein CpaB</fullName>
    </submittedName>
</protein>
<dbReference type="AlphaFoldDB" id="A0AAE3LT37"/>
<evidence type="ECO:0000259" key="1">
    <source>
        <dbReference type="SMART" id="SM00858"/>
    </source>
</evidence>
<dbReference type="Pfam" id="PF16976">
    <property type="entry name" value="RcpC"/>
    <property type="match status" value="1"/>
</dbReference>
<gene>
    <name evidence="2" type="primary">cpaB</name>
    <name evidence="2" type="ORF">OH136_07705</name>
</gene>
<dbReference type="CDD" id="cd11614">
    <property type="entry name" value="SAF_CpaB_FlgA_like"/>
    <property type="match status" value="1"/>
</dbReference>
<dbReference type="NCBIfam" id="TIGR03177">
    <property type="entry name" value="pilus_cpaB"/>
    <property type="match status" value="1"/>
</dbReference>
<dbReference type="Pfam" id="PF08666">
    <property type="entry name" value="SAF"/>
    <property type="match status" value="1"/>
</dbReference>